<reference evidence="2" key="2">
    <citation type="submission" date="2023-02" db="EMBL/GenBank/DDBJ databases">
        <authorList>
            <person name="Swenson N.G."/>
            <person name="Wegrzyn J.L."/>
            <person name="Mcevoy S.L."/>
        </authorList>
    </citation>
    <scope>NUCLEOTIDE SEQUENCE</scope>
    <source>
        <strain evidence="2">91603</strain>
        <tissue evidence="2">Leaf</tissue>
    </source>
</reference>
<keyword evidence="1" id="KW-1133">Transmembrane helix</keyword>
<keyword evidence="1" id="KW-0472">Membrane</keyword>
<keyword evidence="3" id="KW-1185">Reference proteome</keyword>
<feature type="transmembrane region" description="Helical" evidence="1">
    <location>
        <begin position="226"/>
        <end position="249"/>
    </location>
</feature>
<dbReference type="InterPro" id="IPR004158">
    <property type="entry name" value="DUF247_pln"/>
</dbReference>
<reference evidence="2" key="1">
    <citation type="journal article" date="2022" name="Plant J.">
        <title>Strategies of tolerance reflected in two North American maple genomes.</title>
        <authorList>
            <person name="McEvoy S.L."/>
            <person name="Sezen U.U."/>
            <person name="Trouern-Trend A."/>
            <person name="McMahon S.M."/>
            <person name="Schaberg P.G."/>
            <person name="Yang J."/>
            <person name="Wegrzyn J.L."/>
            <person name="Swenson N.G."/>
        </authorList>
    </citation>
    <scope>NUCLEOTIDE SEQUENCE</scope>
    <source>
        <strain evidence="2">91603</strain>
    </source>
</reference>
<dbReference type="PANTHER" id="PTHR31170:SF25">
    <property type="entry name" value="BNAA09G04570D PROTEIN"/>
    <property type="match status" value="1"/>
</dbReference>
<accession>A0AAD5P156</accession>
<keyword evidence="1" id="KW-0812">Transmembrane</keyword>
<name>A0AAD5P156_ACENE</name>
<dbReference type="EMBL" id="JAJSOW010000003">
    <property type="protein sequence ID" value="KAI9194754.1"/>
    <property type="molecule type" value="Genomic_DNA"/>
</dbReference>
<dbReference type="Proteomes" id="UP001064489">
    <property type="component" value="Chromosome 1"/>
</dbReference>
<proteinExistence type="predicted"/>
<gene>
    <name evidence="2" type="ORF">LWI28_008931</name>
</gene>
<sequence>MDESKIGKEDVSIDVDKLAKSLEDVSIDESLIESYFSKAEHFVDLLKLCLEPPKRDGTERPNAYGAVPNASRVVPNVTKLHQTGVKFKSAKPNTNLLDIRFGKGSGTLEIPKLTIGNMTEQLLRNLQIFERLHTDTNYMNDYVVILNRLLNTSKDVELLIHIGVIDNRISDSEGVSTLFQQLSKNARVKNKNFHYLGLVKDLQSYCKSPCHEWKANLMQNYFNTPWAFISVIAASILLILTFIQTVYTVKGS</sequence>
<dbReference type="AlphaFoldDB" id="A0AAD5P156"/>
<evidence type="ECO:0000313" key="2">
    <source>
        <dbReference type="EMBL" id="KAI9194754.1"/>
    </source>
</evidence>
<evidence type="ECO:0000256" key="1">
    <source>
        <dbReference type="SAM" id="Phobius"/>
    </source>
</evidence>
<protein>
    <submittedName>
        <fullName evidence="2">Uncharacterized protein</fullName>
    </submittedName>
</protein>
<comment type="caution">
    <text evidence="2">The sequence shown here is derived from an EMBL/GenBank/DDBJ whole genome shotgun (WGS) entry which is preliminary data.</text>
</comment>
<evidence type="ECO:0000313" key="3">
    <source>
        <dbReference type="Proteomes" id="UP001064489"/>
    </source>
</evidence>
<dbReference type="Pfam" id="PF03140">
    <property type="entry name" value="DUF247"/>
    <property type="match status" value="1"/>
</dbReference>
<dbReference type="PANTHER" id="PTHR31170">
    <property type="entry name" value="BNAC04G53230D PROTEIN"/>
    <property type="match status" value="1"/>
</dbReference>
<organism evidence="2 3">
    <name type="scientific">Acer negundo</name>
    <name type="common">Box elder</name>
    <dbReference type="NCBI Taxonomy" id="4023"/>
    <lineage>
        <taxon>Eukaryota</taxon>
        <taxon>Viridiplantae</taxon>
        <taxon>Streptophyta</taxon>
        <taxon>Embryophyta</taxon>
        <taxon>Tracheophyta</taxon>
        <taxon>Spermatophyta</taxon>
        <taxon>Magnoliopsida</taxon>
        <taxon>eudicotyledons</taxon>
        <taxon>Gunneridae</taxon>
        <taxon>Pentapetalae</taxon>
        <taxon>rosids</taxon>
        <taxon>malvids</taxon>
        <taxon>Sapindales</taxon>
        <taxon>Sapindaceae</taxon>
        <taxon>Hippocastanoideae</taxon>
        <taxon>Acereae</taxon>
        <taxon>Acer</taxon>
    </lineage>
</organism>